<dbReference type="AlphaFoldDB" id="A0A8B2NWR9"/>
<evidence type="ECO:0000313" key="1">
    <source>
        <dbReference type="EMBL" id="RAI00147.1"/>
    </source>
</evidence>
<gene>
    <name evidence="1" type="ORF">DLJ53_20775</name>
</gene>
<organism evidence="1 2">
    <name type="scientific">Acuticoccus sediminis</name>
    <dbReference type="NCBI Taxonomy" id="2184697"/>
    <lineage>
        <taxon>Bacteria</taxon>
        <taxon>Pseudomonadati</taxon>
        <taxon>Pseudomonadota</taxon>
        <taxon>Alphaproteobacteria</taxon>
        <taxon>Hyphomicrobiales</taxon>
        <taxon>Amorphaceae</taxon>
        <taxon>Acuticoccus</taxon>
    </lineage>
</organism>
<evidence type="ECO:0000313" key="2">
    <source>
        <dbReference type="Proteomes" id="UP000249590"/>
    </source>
</evidence>
<proteinExistence type="predicted"/>
<comment type="caution">
    <text evidence="1">The sequence shown here is derived from an EMBL/GenBank/DDBJ whole genome shotgun (WGS) entry which is preliminary data.</text>
</comment>
<sequence>MNDNIQPSTREQNRILSAEAGANYRKCAHFIEMALAASEHGTTAFKAASENSTIPSPDDHLRSALEQARPHLEAALCILRGEGE</sequence>
<dbReference type="Proteomes" id="UP000249590">
    <property type="component" value="Unassembled WGS sequence"/>
</dbReference>
<dbReference type="RefSeq" id="WP_111348764.1">
    <property type="nucleotide sequence ID" value="NZ_QHHQ01000004.1"/>
</dbReference>
<dbReference type="EMBL" id="QHHQ01000004">
    <property type="protein sequence ID" value="RAI00147.1"/>
    <property type="molecule type" value="Genomic_DNA"/>
</dbReference>
<reference evidence="1 2" key="1">
    <citation type="submission" date="2018-05" db="EMBL/GenBank/DDBJ databases">
        <title>Acuticoccus sediminis sp. nov., isolated from deep-sea sediment of Indian Ocean.</title>
        <authorList>
            <person name="Liu X."/>
            <person name="Lai Q."/>
            <person name="Du Y."/>
            <person name="Sun F."/>
            <person name="Zhang X."/>
            <person name="Wang S."/>
            <person name="Shao Z."/>
        </authorList>
    </citation>
    <scope>NUCLEOTIDE SEQUENCE [LARGE SCALE GENOMIC DNA]</scope>
    <source>
        <strain evidence="1 2">PTG4-2</strain>
    </source>
</reference>
<keyword evidence="2" id="KW-1185">Reference proteome</keyword>
<name>A0A8B2NWR9_9HYPH</name>
<protein>
    <submittedName>
        <fullName evidence="1">Uncharacterized protein</fullName>
    </submittedName>
</protein>
<accession>A0A8B2NWR9</accession>